<dbReference type="GO" id="GO:0000981">
    <property type="term" value="F:DNA-binding transcription factor activity, RNA polymerase II-specific"/>
    <property type="evidence" value="ECO:0007669"/>
    <property type="project" value="TreeGrafter"/>
</dbReference>
<accession>A0AAD3CYX4</accession>
<feature type="region of interest" description="Disordered" evidence="6">
    <location>
        <begin position="304"/>
        <end position="323"/>
    </location>
</feature>
<feature type="region of interest" description="Disordered" evidence="6">
    <location>
        <begin position="711"/>
        <end position="751"/>
    </location>
</feature>
<evidence type="ECO:0000256" key="2">
    <source>
        <dbReference type="ARBA" id="ARBA00023015"/>
    </source>
</evidence>
<evidence type="ECO:0000313" key="9">
    <source>
        <dbReference type="Proteomes" id="UP001054902"/>
    </source>
</evidence>
<dbReference type="InterPro" id="IPR015633">
    <property type="entry name" value="E2F"/>
</dbReference>
<dbReference type="InterPro" id="IPR036388">
    <property type="entry name" value="WH-like_DNA-bd_sf"/>
</dbReference>
<dbReference type="Gene3D" id="1.10.10.10">
    <property type="entry name" value="Winged helix-like DNA-binding domain superfamily/Winged helix DNA-binding domain"/>
    <property type="match status" value="2"/>
</dbReference>
<dbReference type="SUPFAM" id="SSF46785">
    <property type="entry name" value="Winged helix' DNA-binding domain"/>
    <property type="match status" value="2"/>
</dbReference>
<keyword evidence="4 5" id="KW-0804">Transcription</keyword>
<feature type="domain" description="E2F/DP family winged-helix DNA-binding" evidence="7">
    <location>
        <begin position="325"/>
        <end position="398"/>
    </location>
</feature>
<proteinExistence type="inferred from homology"/>
<evidence type="ECO:0000259" key="7">
    <source>
        <dbReference type="SMART" id="SM01372"/>
    </source>
</evidence>
<dbReference type="AlphaFoldDB" id="A0AAD3CYX4"/>
<name>A0AAD3CYX4_9STRA</name>
<comment type="similarity">
    <text evidence="1 5">Belongs to the E2F/DP family.</text>
</comment>
<feature type="domain" description="E2F/DP family winged-helix DNA-binding" evidence="7">
    <location>
        <begin position="460"/>
        <end position="565"/>
    </location>
</feature>
<dbReference type="EMBL" id="BLLK01000047">
    <property type="protein sequence ID" value="GFH53565.1"/>
    <property type="molecule type" value="Genomic_DNA"/>
</dbReference>
<keyword evidence="5" id="KW-0539">Nucleus</keyword>
<keyword evidence="3 5" id="KW-0238">DNA-binding</keyword>
<dbReference type="Pfam" id="PF02319">
    <property type="entry name" value="WHD_E2F_TDP"/>
    <property type="match status" value="2"/>
</dbReference>
<evidence type="ECO:0000256" key="6">
    <source>
        <dbReference type="SAM" id="MobiDB-lite"/>
    </source>
</evidence>
<feature type="compositionally biased region" description="Basic and acidic residues" evidence="6">
    <location>
        <begin position="735"/>
        <end position="751"/>
    </location>
</feature>
<sequence>MADDSALEHDAKRMKLDLEQQIPQPQQHVAVPNMTNVNVFDSNIDEHGTTMTAANPIAEEVSEEHMHHVNQDAVQMAVAEATAAHMNEFVEDPTAPPTEYQHMDQTQTVQVIHHDPNAIAAAQMQEHYQQHDPNQMVQMDEQQMAHQQQYEQITQYEHEQHQHHMMHHQEQDPNQQYQGHHLVTEGGAEMSMEAMAANAAAAAGVADVNSVPINVPVSVEHHHAHVGMDETGQLQQQAIESHQLINGVPVTVHQQHQHNADGSITITETVQAHHPSMPPLVQPQQYVTHEEHAQQHEMMQVHPSTMPKKSRPSHTLPTTDPAYRRKDKSLGVLCSNFMRRYTQMFSSKVPAGTTAEVTIDEASQSLMVERRRIYDIINILEAIEVVTRKGKNTYHWHGMGNITDTLRKMQKEAFEIFPNDVQLNNLNGNDGDNKDNEQLPTGFAMLLASAEQVDQPMKKGKEKSLGRLSQKFVMLFLVGYETISLEDASDKILGKTDLPLPPPNATAEEMLKIRNSNNKMIKTKIRRLYDIANIMASVGLIQKLQSDNHTSSGNPRARPMFKWIYPLTAREILNFSDRRVQQTVDGQKIIVPIPEKEVRINEDGIIEHGFVPSQQHEEGNVMQAYAQPNSMQNQVIAQENDDSLTDTANAVVNAMELGNDNDDVVKAAEDAAMIAHQVVNGTEGTITENSMVQEEALQAAVAAAGEHLVTEQQQYSDEPTPAHNPNEDDTQNTVHEGEQVLDERNGETVPI</sequence>
<dbReference type="GO" id="GO:0090575">
    <property type="term" value="C:RNA polymerase II transcription regulator complex"/>
    <property type="evidence" value="ECO:0007669"/>
    <property type="project" value="TreeGrafter"/>
</dbReference>
<dbReference type="Proteomes" id="UP001054902">
    <property type="component" value="Unassembled WGS sequence"/>
</dbReference>
<gene>
    <name evidence="8" type="ORF">CTEN210_10041</name>
</gene>
<dbReference type="InterPro" id="IPR003316">
    <property type="entry name" value="E2F_WHTH_DNA-bd_dom"/>
</dbReference>
<organism evidence="8 9">
    <name type="scientific">Chaetoceros tenuissimus</name>
    <dbReference type="NCBI Taxonomy" id="426638"/>
    <lineage>
        <taxon>Eukaryota</taxon>
        <taxon>Sar</taxon>
        <taxon>Stramenopiles</taxon>
        <taxon>Ochrophyta</taxon>
        <taxon>Bacillariophyta</taxon>
        <taxon>Coscinodiscophyceae</taxon>
        <taxon>Chaetocerotophycidae</taxon>
        <taxon>Chaetocerotales</taxon>
        <taxon>Chaetocerotaceae</taxon>
        <taxon>Chaetoceros</taxon>
    </lineage>
</organism>
<evidence type="ECO:0000256" key="3">
    <source>
        <dbReference type="ARBA" id="ARBA00023125"/>
    </source>
</evidence>
<dbReference type="InterPro" id="IPR036390">
    <property type="entry name" value="WH_DNA-bd_sf"/>
</dbReference>
<evidence type="ECO:0000313" key="8">
    <source>
        <dbReference type="EMBL" id="GFH53565.1"/>
    </source>
</evidence>
<reference evidence="8 9" key="1">
    <citation type="journal article" date="2021" name="Sci. Rep.">
        <title>The genome of the diatom Chaetoceros tenuissimus carries an ancient integrated fragment of an extant virus.</title>
        <authorList>
            <person name="Hongo Y."/>
            <person name="Kimura K."/>
            <person name="Takaki Y."/>
            <person name="Yoshida Y."/>
            <person name="Baba S."/>
            <person name="Kobayashi G."/>
            <person name="Nagasaki K."/>
            <person name="Hano T."/>
            <person name="Tomaru Y."/>
        </authorList>
    </citation>
    <scope>NUCLEOTIDE SEQUENCE [LARGE SCALE GENOMIC DNA]</scope>
    <source>
        <strain evidence="8 9">NIES-3715</strain>
    </source>
</reference>
<dbReference type="GO" id="GO:0000978">
    <property type="term" value="F:RNA polymerase II cis-regulatory region sequence-specific DNA binding"/>
    <property type="evidence" value="ECO:0007669"/>
    <property type="project" value="InterPro"/>
</dbReference>
<comment type="caution">
    <text evidence="8">The sequence shown here is derived from an EMBL/GenBank/DDBJ whole genome shotgun (WGS) entry which is preliminary data.</text>
</comment>
<comment type="subcellular location">
    <subcellularLocation>
        <location evidence="5">Nucleus</location>
    </subcellularLocation>
</comment>
<evidence type="ECO:0000256" key="5">
    <source>
        <dbReference type="RuleBase" id="RU003796"/>
    </source>
</evidence>
<dbReference type="SMART" id="SM01372">
    <property type="entry name" value="E2F_TDP"/>
    <property type="match status" value="2"/>
</dbReference>
<dbReference type="PANTHER" id="PTHR12081">
    <property type="entry name" value="TRANSCRIPTION FACTOR E2F"/>
    <property type="match status" value="1"/>
</dbReference>
<protein>
    <recommendedName>
        <fullName evidence="7">E2F/DP family winged-helix DNA-binding domain-containing protein</fullName>
    </recommendedName>
</protein>
<dbReference type="PANTHER" id="PTHR12081:SF7">
    <property type="entry name" value="TRANSCRIPTION FACTOR EFL-3"/>
    <property type="match status" value="1"/>
</dbReference>
<evidence type="ECO:0000256" key="1">
    <source>
        <dbReference type="ARBA" id="ARBA00010940"/>
    </source>
</evidence>
<keyword evidence="2 5" id="KW-0805">Transcription regulation</keyword>
<evidence type="ECO:0000256" key="4">
    <source>
        <dbReference type="ARBA" id="ARBA00023163"/>
    </source>
</evidence>
<keyword evidence="9" id="KW-1185">Reference proteome</keyword>